<organism evidence="1 2">
    <name type="scientific">Danio rerio</name>
    <name type="common">Zebrafish</name>
    <name type="synonym">Brachydanio rerio</name>
    <dbReference type="NCBI Taxonomy" id="7955"/>
    <lineage>
        <taxon>Eukaryota</taxon>
        <taxon>Metazoa</taxon>
        <taxon>Chordata</taxon>
        <taxon>Craniata</taxon>
        <taxon>Vertebrata</taxon>
        <taxon>Euteleostomi</taxon>
        <taxon>Actinopterygii</taxon>
        <taxon>Neopterygii</taxon>
        <taxon>Teleostei</taxon>
        <taxon>Ostariophysi</taxon>
        <taxon>Cypriniformes</taxon>
        <taxon>Danionidae</taxon>
        <taxon>Danioninae</taxon>
        <taxon>Danio</taxon>
    </lineage>
</organism>
<gene>
    <name evidence="2" type="primary">LOC108183290</name>
</gene>
<accession>A0AC58J9W2</accession>
<proteinExistence type="predicted"/>
<dbReference type="RefSeq" id="XP_073803283.1">
    <property type="nucleotide sequence ID" value="XM_073947182.1"/>
</dbReference>
<evidence type="ECO:0000313" key="1">
    <source>
        <dbReference type="Proteomes" id="UP000000437"/>
    </source>
</evidence>
<evidence type="ECO:0000313" key="2">
    <source>
        <dbReference type="RefSeq" id="XP_073803283.1"/>
    </source>
</evidence>
<name>A0AC58J9W2_DANRE</name>
<sequence>MALAEKICIFAILLQGVCCKDFNISLPEKIQALSGSCVIIKCRFEINETYDKDLTESNATGFWLKNSHEVFNSRDPKPNNFEGKMSGKLHEKNCTTIFYNVSSQHNGTYLFSIESGKLKYKYIFKTSSINVAETPVNPQVVLYKDKQELQDQQEVLEGRSVSLRCSAKTLCSSPPATLTWSSTARIPHSESSKQQDLIVSDLIFTAAPRHNRVTFTCSISYQLQDNNRTAHSSITLHVQYAPQIFSYSSCTSTNVTVCFCEVDGNPLPEVEWHLSGHLVLNSSNTFISEERLSNTSLRSFISLQQFLSHTNTLLCLSKNSHGSASQQLHMNFVSTEASWFSTYSFLIGVVVGAVLVILCVSAFLYKRIYKTKMGTKSAFTQTEEAVSQDNDGEPIYVNEVMMSSARAAQLGSSYKPS</sequence>
<dbReference type="Proteomes" id="UP000000437">
    <property type="component" value="Chromosome 4"/>
</dbReference>
<reference evidence="2" key="1">
    <citation type="submission" date="2025-08" db="UniProtKB">
        <authorList>
            <consortium name="RefSeq"/>
        </authorList>
    </citation>
    <scope>IDENTIFICATION</scope>
    <source>
        <strain evidence="2">Tuebingen</strain>
        <tissue evidence="2">Fibroblasts and whole tissue</tissue>
    </source>
</reference>
<protein>
    <submittedName>
        <fullName evidence="2">Sialic acid-binding Ig-like lectin 7 isoform X1</fullName>
    </submittedName>
</protein>
<keyword evidence="1" id="KW-1185">Reference proteome</keyword>